<dbReference type="GO" id="GO:0005576">
    <property type="term" value="C:extracellular region"/>
    <property type="evidence" value="ECO:0007669"/>
    <property type="project" value="UniProtKB-SubCell"/>
</dbReference>
<dbReference type="EMBL" id="GFAC01007733">
    <property type="protein sequence ID" value="JAT91455.1"/>
    <property type="molecule type" value="mRNA"/>
</dbReference>
<evidence type="ECO:0000256" key="1">
    <source>
        <dbReference type="ARBA" id="ARBA00004613"/>
    </source>
</evidence>
<dbReference type="Pfam" id="PF06083">
    <property type="entry name" value="IL17"/>
    <property type="match status" value="1"/>
</dbReference>
<feature type="non-terminal residue" evidence="5">
    <location>
        <position position="1"/>
    </location>
</feature>
<keyword evidence="4" id="KW-0732">Signal</keyword>
<comment type="subcellular location">
    <subcellularLocation>
        <location evidence="1">Secreted</location>
    </subcellularLocation>
</comment>
<dbReference type="GO" id="GO:0005125">
    <property type="term" value="F:cytokine activity"/>
    <property type="evidence" value="ECO:0007669"/>
    <property type="project" value="InterPro"/>
</dbReference>
<organism evidence="5">
    <name type="scientific">Amblyomma aureolatum</name>
    <dbReference type="NCBI Taxonomy" id="187763"/>
    <lineage>
        <taxon>Eukaryota</taxon>
        <taxon>Metazoa</taxon>
        <taxon>Ecdysozoa</taxon>
        <taxon>Arthropoda</taxon>
        <taxon>Chelicerata</taxon>
        <taxon>Arachnida</taxon>
        <taxon>Acari</taxon>
        <taxon>Parasitiformes</taxon>
        <taxon>Ixodida</taxon>
        <taxon>Ixodoidea</taxon>
        <taxon>Ixodidae</taxon>
        <taxon>Amblyomminae</taxon>
        <taxon>Amblyomma</taxon>
    </lineage>
</organism>
<evidence type="ECO:0000256" key="3">
    <source>
        <dbReference type="ARBA" id="ARBA00022525"/>
    </source>
</evidence>
<sequence length="115" mass="12786">GMSSSAADTYCEPQPQAADIGDRSTCTFERIVDVDANRIPAEIPTVRCRCPYRLCSSTGDYRCVEINETLRVAYKNSTSTASLVYKFVTVTTSCVCAVDRSALARHQGRVRRMFF</sequence>
<accession>A0A1E1WWQ1</accession>
<dbReference type="Gene3D" id="2.10.90.10">
    <property type="entry name" value="Cystine-knot cytokines"/>
    <property type="match status" value="1"/>
</dbReference>
<evidence type="ECO:0000256" key="4">
    <source>
        <dbReference type="ARBA" id="ARBA00022729"/>
    </source>
</evidence>
<proteinExistence type="evidence at transcript level"/>
<evidence type="ECO:0000256" key="2">
    <source>
        <dbReference type="ARBA" id="ARBA00007236"/>
    </source>
</evidence>
<name>A0A1E1WWQ1_9ACAR</name>
<keyword evidence="3" id="KW-0964">Secreted</keyword>
<dbReference type="InterPro" id="IPR010345">
    <property type="entry name" value="IL-17_fam"/>
</dbReference>
<protein>
    <submittedName>
        <fullName evidence="5">Uncharacterized protein</fullName>
    </submittedName>
</protein>
<dbReference type="AlphaFoldDB" id="A0A1E1WWQ1"/>
<feature type="non-terminal residue" evidence="5">
    <location>
        <position position="115"/>
    </location>
</feature>
<evidence type="ECO:0000313" key="5">
    <source>
        <dbReference type="EMBL" id="JAT91455.1"/>
    </source>
</evidence>
<comment type="similarity">
    <text evidence="2">Belongs to the IL-17 family.</text>
</comment>
<dbReference type="SUPFAM" id="SSF57501">
    <property type="entry name" value="Cystine-knot cytokines"/>
    <property type="match status" value="1"/>
</dbReference>
<dbReference type="InterPro" id="IPR029034">
    <property type="entry name" value="Cystine-knot_cytokine"/>
</dbReference>
<reference evidence="5" key="1">
    <citation type="journal article" date="2017" name="Front. Cell. Infect. Microbiol.">
        <title>The Distinct Transcriptional Response of the Midgut of Amblyomma sculptum and Amblyomma aureolatum Ticks to Rickettsia rickettsii Correlates to Their Differences in Susceptibility to Infection.</title>
        <authorList>
            <person name="Martins L.A."/>
            <person name="Galletti M.F.B.M."/>
            <person name="Ribeiro J.M."/>
            <person name="Fujita A."/>
            <person name="Costa F.B."/>
            <person name="Labruna M.B."/>
            <person name="Daffre S."/>
            <person name="Fogaca A.C."/>
        </authorList>
    </citation>
    <scope>NUCLEOTIDE SEQUENCE</scope>
</reference>